<dbReference type="Pfam" id="PF03055">
    <property type="entry name" value="RPE65"/>
    <property type="match status" value="1"/>
</dbReference>
<name>A0AAW1PFZ5_9CHLO</name>
<dbReference type="EC" id="1.14.99.n4" evidence="5"/>
<sequence length="678" mass="74560">MGGPFDPADLQGTINVRDQDQTGEPPVTKAPSSLLLEAQLSAMDELAGDFSIVPLANTGEIGSPLSMVPPVYILPPGSDGMATPSLDLTLQGLTGLPSAIPLPTAIPLPPGPPPVLPGRPGVATRPYEMTPTEELKRKLDYALTQFVNNHTDCSQRRAKNQYLLGNFAPVQETVHEQNLPIEGTMPKCLEGVFVRIGPNPRFTPAGDYHWFDGDGMLHACRIKDGQVTYCNRFVDTFRLAQEEAFGGPVYVKLGDLRGMAGMAHISLSEMRARMGLAPDAHGFGAANTSLCFHAKKLMALQEGDLPYAARIVCDGVIESLGRVEFQGKVKHPFTAHPKVDADTGELFFIGYTMVGPNPQLWYGGLDAEANVMFDYKVKIKHGVMHHDFAVTQDHAIIIEHCLEFNAAAMVMQNRVPFTTNKDRNCRLGVLPKRPHMRPDKQCPVQWFELDQPLVILHTINAWQEGDILHLFTCFFDKLDFEGIDSVPPQVGEIRLNLRTGKAVLHRMQADVQGDFPKIREDLLGKPNRYAYVSTVANASMAPRFTGVAKLDLTAPHDECCVGRLYHGLTHGGGEAFFVPRHKDPSLCDGEDDGFLVTFVHDESATEGGSAMVVYDAKTMSSTPVARVPLPHRVPYGFHCLHLDEEQFQSQLQMSDSDQAMLAKPDILTRQQKGTKKAR</sequence>
<comment type="cofactor">
    <cofactor evidence="7">
        <name>Fe(2+)</name>
        <dbReference type="ChEBI" id="CHEBI:29033"/>
    </cofactor>
    <text evidence="7">Binds 1 Fe(2+) ion per subunit.</text>
</comment>
<dbReference type="PANTHER" id="PTHR10543">
    <property type="entry name" value="BETA-CAROTENE DIOXYGENASE"/>
    <property type="match status" value="1"/>
</dbReference>
<dbReference type="GO" id="GO:0010436">
    <property type="term" value="F:carotenoid dioxygenase activity"/>
    <property type="evidence" value="ECO:0007669"/>
    <property type="project" value="TreeGrafter"/>
</dbReference>
<evidence type="ECO:0000256" key="3">
    <source>
        <dbReference type="ARBA" id="ARBA00023002"/>
    </source>
</evidence>
<comment type="caution">
    <text evidence="9">The sequence shown here is derived from an EMBL/GenBank/DDBJ whole genome shotgun (WGS) entry which is preliminary data.</text>
</comment>
<feature type="binding site" evidence="7">
    <location>
        <position position="457"/>
    </location>
    <ligand>
        <name>Fe cation</name>
        <dbReference type="ChEBI" id="CHEBI:24875"/>
        <note>catalytic</note>
    </ligand>
</feature>
<feature type="region of interest" description="Disordered" evidence="8">
    <location>
        <begin position="1"/>
        <end position="29"/>
    </location>
</feature>
<protein>
    <recommendedName>
        <fullName evidence="5">carotenoid 9,10-dioxygenase</fullName>
        <ecNumber evidence="5">1.14.99.n4</ecNumber>
    </recommendedName>
</protein>
<dbReference type="EMBL" id="JALJOQ010000023">
    <property type="protein sequence ID" value="KAK9808449.1"/>
    <property type="molecule type" value="Genomic_DNA"/>
</dbReference>
<feature type="binding site" evidence="7">
    <location>
        <position position="386"/>
    </location>
    <ligand>
        <name>Fe cation</name>
        <dbReference type="ChEBI" id="CHEBI:24875"/>
        <note>catalytic</note>
    </ligand>
</feature>
<evidence type="ECO:0000256" key="6">
    <source>
        <dbReference type="ARBA" id="ARBA00048709"/>
    </source>
</evidence>
<dbReference type="GO" id="GO:0046872">
    <property type="term" value="F:metal ion binding"/>
    <property type="evidence" value="ECO:0007669"/>
    <property type="project" value="UniProtKB-KW"/>
</dbReference>
<comment type="catalytic activity">
    <reaction evidence="6">
        <text>all-trans-zeaxanthin + 2 O2 = 4,9-dimethyldodeca-2,4,6,8,10-pentaenedial + 2 (3R)-hydroxy-beta-ionone</text>
        <dbReference type="Rhea" id="RHEA:26393"/>
        <dbReference type="ChEBI" id="CHEBI:15379"/>
        <dbReference type="ChEBI" id="CHEBI:27547"/>
        <dbReference type="ChEBI" id="CHEBI:53171"/>
        <dbReference type="ChEBI" id="CHEBI:53173"/>
        <dbReference type="EC" id="1.14.99.n4"/>
    </reaction>
</comment>
<keyword evidence="10" id="KW-1185">Reference proteome</keyword>
<keyword evidence="4 7" id="KW-0408">Iron</keyword>
<evidence type="ECO:0000313" key="9">
    <source>
        <dbReference type="EMBL" id="KAK9808449.1"/>
    </source>
</evidence>
<organism evidence="9 10">
    <name type="scientific">Symbiochloris irregularis</name>
    <dbReference type="NCBI Taxonomy" id="706552"/>
    <lineage>
        <taxon>Eukaryota</taxon>
        <taxon>Viridiplantae</taxon>
        <taxon>Chlorophyta</taxon>
        <taxon>core chlorophytes</taxon>
        <taxon>Trebouxiophyceae</taxon>
        <taxon>Trebouxiales</taxon>
        <taxon>Trebouxiaceae</taxon>
        <taxon>Symbiochloris</taxon>
    </lineage>
</organism>
<dbReference type="Proteomes" id="UP001465755">
    <property type="component" value="Unassembled WGS sequence"/>
</dbReference>
<dbReference type="GO" id="GO:0016121">
    <property type="term" value="P:carotene catabolic process"/>
    <property type="evidence" value="ECO:0007669"/>
    <property type="project" value="TreeGrafter"/>
</dbReference>
<proteinExistence type="inferred from homology"/>
<dbReference type="AlphaFoldDB" id="A0AAW1PFZ5"/>
<accession>A0AAW1PFZ5</accession>
<dbReference type="InterPro" id="IPR004294">
    <property type="entry name" value="Carotenoid_Oase"/>
</dbReference>
<evidence type="ECO:0000256" key="2">
    <source>
        <dbReference type="ARBA" id="ARBA00022723"/>
    </source>
</evidence>
<dbReference type="PANTHER" id="PTHR10543:SF89">
    <property type="entry name" value="CAROTENOID 9,10(9',10')-CLEAVAGE DIOXYGENASE 1"/>
    <property type="match status" value="1"/>
</dbReference>
<dbReference type="GO" id="GO:0009570">
    <property type="term" value="C:chloroplast stroma"/>
    <property type="evidence" value="ECO:0007669"/>
    <property type="project" value="TreeGrafter"/>
</dbReference>
<evidence type="ECO:0000313" key="10">
    <source>
        <dbReference type="Proteomes" id="UP001465755"/>
    </source>
</evidence>
<evidence type="ECO:0000256" key="5">
    <source>
        <dbReference type="ARBA" id="ARBA00039084"/>
    </source>
</evidence>
<evidence type="ECO:0000256" key="7">
    <source>
        <dbReference type="PIRSR" id="PIRSR604294-1"/>
    </source>
</evidence>
<feature type="binding site" evidence="7">
    <location>
        <position position="336"/>
    </location>
    <ligand>
        <name>Fe cation</name>
        <dbReference type="ChEBI" id="CHEBI:24875"/>
        <note>catalytic</note>
    </ligand>
</feature>
<evidence type="ECO:0000256" key="1">
    <source>
        <dbReference type="ARBA" id="ARBA00006787"/>
    </source>
</evidence>
<feature type="binding site" evidence="7">
    <location>
        <position position="638"/>
    </location>
    <ligand>
        <name>Fe cation</name>
        <dbReference type="ChEBI" id="CHEBI:24875"/>
        <note>catalytic</note>
    </ligand>
</feature>
<reference evidence="9 10" key="1">
    <citation type="journal article" date="2024" name="Nat. Commun.">
        <title>Phylogenomics reveals the evolutionary origins of lichenization in chlorophyte algae.</title>
        <authorList>
            <person name="Puginier C."/>
            <person name="Libourel C."/>
            <person name="Otte J."/>
            <person name="Skaloud P."/>
            <person name="Haon M."/>
            <person name="Grisel S."/>
            <person name="Petersen M."/>
            <person name="Berrin J.G."/>
            <person name="Delaux P.M."/>
            <person name="Dal Grande F."/>
            <person name="Keller J."/>
        </authorList>
    </citation>
    <scope>NUCLEOTIDE SEQUENCE [LARGE SCALE GENOMIC DNA]</scope>
    <source>
        <strain evidence="9 10">SAG 2036</strain>
    </source>
</reference>
<evidence type="ECO:0000256" key="8">
    <source>
        <dbReference type="SAM" id="MobiDB-lite"/>
    </source>
</evidence>
<gene>
    <name evidence="9" type="ORF">WJX73_006854</name>
</gene>
<keyword evidence="2 7" id="KW-0479">Metal-binding</keyword>
<keyword evidence="3" id="KW-0560">Oxidoreductase</keyword>
<evidence type="ECO:0000256" key="4">
    <source>
        <dbReference type="ARBA" id="ARBA00023004"/>
    </source>
</evidence>
<comment type="similarity">
    <text evidence="1">Belongs to the carotenoid oxygenase family.</text>
</comment>